<dbReference type="InterPro" id="IPR010985">
    <property type="entry name" value="Ribbon_hlx_hlx"/>
</dbReference>
<dbReference type="Proteomes" id="UP000000343">
    <property type="component" value="Chromosome"/>
</dbReference>
<organism evidence="2">
    <name type="scientific">Granulicella tundricola (strain ATCC BAA-1859 / DSM 23138 / MP5ACTX9)</name>
    <dbReference type="NCBI Taxonomy" id="1198114"/>
    <lineage>
        <taxon>Bacteria</taxon>
        <taxon>Pseudomonadati</taxon>
        <taxon>Acidobacteriota</taxon>
        <taxon>Terriglobia</taxon>
        <taxon>Terriglobales</taxon>
        <taxon>Acidobacteriaceae</taxon>
        <taxon>Granulicella</taxon>
    </lineage>
</organism>
<dbReference type="RefSeq" id="WP_013581881.1">
    <property type="nucleotide sequence ID" value="NC_015064.1"/>
</dbReference>
<name>E8X4T1_GRATM</name>
<sequence>MPEPSVLHITLSEETLEFVRSKVASGKYQSESDVVTDCLDVFRQDEEEHKRFEQEVVGPAYDELKANPSHSISIEEVERSLEARRQARQLANQ</sequence>
<accession>E8X4T1</accession>
<dbReference type="OrthoDB" id="514770at2"/>
<dbReference type="GO" id="GO:0006355">
    <property type="term" value="P:regulation of DNA-templated transcription"/>
    <property type="evidence" value="ECO:0007669"/>
    <property type="project" value="InterPro"/>
</dbReference>
<dbReference type="AlphaFoldDB" id="E8X4T1"/>
<evidence type="ECO:0000313" key="1">
    <source>
        <dbReference type="EMBL" id="ADW70570.1"/>
    </source>
</evidence>
<dbReference type="InterPro" id="IPR038296">
    <property type="entry name" value="ParD_sf"/>
</dbReference>
<dbReference type="eggNOG" id="COG3609">
    <property type="taxonomic scope" value="Bacteria"/>
</dbReference>
<keyword evidence="2" id="KW-1185">Reference proteome</keyword>
<dbReference type="STRING" id="1198114.AciX9_3566"/>
<proteinExistence type="predicted"/>
<dbReference type="Gene3D" id="6.10.10.120">
    <property type="entry name" value="Antitoxin ParD1-like"/>
    <property type="match status" value="1"/>
</dbReference>
<dbReference type="PaxDb" id="1198114-AciX9_3566"/>
<protein>
    <submittedName>
        <fullName evidence="1">Putative plasmid stabilization protein</fullName>
    </submittedName>
</protein>
<dbReference type="SUPFAM" id="SSF47598">
    <property type="entry name" value="Ribbon-helix-helix"/>
    <property type="match status" value="1"/>
</dbReference>
<reference evidence="2" key="1">
    <citation type="submission" date="2011-01" db="EMBL/GenBank/DDBJ databases">
        <title>Complete sequence of chromosome of Acidobacterium sp. MP5ACTX9.</title>
        <authorList>
            <consortium name="US DOE Joint Genome Institute"/>
            <person name="Lucas S."/>
            <person name="Copeland A."/>
            <person name="Lapidus A."/>
            <person name="Cheng J.-F."/>
            <person name="Goodwin L."/>
            <person name="Pitluck S."/>
            <person name="Teshima H."/>
            <person name="Detter J.C."/>
            <person name="Han C."/>
            <person name="Tapia R."/>
            <person name="Land M."/>
            <person name="Hauser L."/>
            <person name="Kyrpides N."/>
            <person name="Ivanova N."/>
            <person name="Ovchinnikova G."/>
            <person name="Pagani I."/>
            <person name="Rawat S.R."/>
            <person name="Mannisto M."/>
            <person name="Haggblom M.M."/>
            <person name="Woyke T."/>
        </authorList>
    </citation>
    <scope>NUCLEOTIDE SEQUENCE [LARGE SCALE GENOMIC DNA]</scope>
    <source>
        <strain evidence="2">MP5ACTX9</strain>
    </source>
</reference>
<dbReference type="EMBL" id="CP002480">
    <property type="protein sequence ID" value="ADW70570.1"/>
    <property type="molecule type" value="Genomic_DNA"/>
</dbReference>
<gene>
    <name evidence="1" type="ordered locus">AciX9_3566</name>
</gene>
<evidence type="ECO:0000313" key="2">
    <source>
        <dbReference type="Proteomes" id="UP000000343"/>
    </source>
</evidence>
<dbReference type="KEGG" id="acm:AciX9_3566"/>
<dbReference type="HOGENOM" id="CLU_144805_4_3_0"/>